<evidence type="ECO:0000313" key="1">
    <source>
        <dbReference type="EMBL" id="TWO29148.1"/>
    </source>
</evidence>
<gene>
    <name evidence="1" type="ORF">XK09_04050</name>
</gene>
<organism evidence="1 2">
    <name type="scientific">Campylobacter lanienae</name>
    <dbReference type="NCBI Taxonomy" id="75658"/>
    <lineage>
        <taxon>Bacteria</taxon>
        <taxon>Pseudomonadati</taxon>
        <taxon>Campylobacterota</taxon>
        <taxon>Epsilonproteobacteria</taxon>
        <taxon>Campylobacterales</taxon>
        <taxon>Campylobacteraceae</taxon>
        <taxon>Campylobacter</taxon>
    </lineage>
</organism>
<name>A0ABY3GAP1_9BACT</name>
<comment type="caution">
    <text evidence="1">The sequence shown here is derived from an EMBL/GenBank/DDBJ whole genome shotgun (WGS) entry which is preliminary data.</text>
</comment>
<protein>
    <submittedName>
        <fullName evidence="1">Uncharacterized protein</fullName>
    </submittedName>
</protein>
<accession>A0ABY3GAP1</accession>
<proteinExistence type="predicted"/>
<keyword evidence="2" id="KW-1185">Reference proteome</keyword>
<dbReference type="EMBL" id="VOAV01000018">
    <property type="protein sequence ID" value="TWO29148.1"/>
    <property type="molecule type" value="Genomic_DNA"/>
</dbReference>
<dbReference type="Proteomes" id="UP000321599">
    <property type="component" value="Unassembled WGS sequence"/>
</dbReference>
<dbReference type="RefSeq" id="WP_035170877.1">
    <property type="nucleotide sequence ID" value="NZ_VOAN01000001.1"/>
</dbReference>
<sequence length="196" mass="23232">MKQLTFDEIYNDILPIQDSYLKSTLDRIKLQEIKYILNFDKTFKSIPDEAYFDIKNLFLDFAKDLIDFNEEFRAKKRAIAIMIRLMKKGIVLTPMIASVTISAINDFARNLKEQTSKGVKWYDVVNVHSEITKQKLMHISSILLETNSNYTFNNLRDLKNNYNTKLDIICKKYNLNIGRFKAFRPYEQILINYKYV</sequence>
<reference evidence="1 2" key="1">
    <citation type="submission" date="2019-07" db="EMBL/GenBank/DDBJ databases">
        <title>Rapid identification of Enteric Bacteria from Whole Genome Sequences (WGS) using Average Nucleotide Identity (ANI).</title>
        <authorList>
            <person name="Lane C."/>
        </authorList>
    </citation>
    <scope>NUCLEOTIDE SEQUENCE [LARGE SCALE GENOMIC DNA]</scope>
    <source>
        <strain evidence="1 2">2013D-9588</strain>
    </source>
</reference>
<evidence type="ECO:0000313" key="2">
    <source>
        <dbReference type="Proteomes" id="UP000321599"/>
    </source>
</evidence>